<organism evidence="1 2">
    <name type="scientific">Piloderma croceum (strain F 1598)</name>
    <dbReference type="NCBI Taxonomy" id="765440"/>
    <lineage>
        <taxon>Eukaryota</taxon>
        <taxon>Fungi</taxon>
        <taxon>Dikarya</taxon>
        <taxon>Basidiomycota</taxon>
        <taxon>Agaricomycotina</taxon>
        <taxon>Agaricomycetes</taxon>
        <taxon>Agaricomycetidae</taxon>
        <taxon>Atheliales</taxon>
        <taxon>Atheliaceae</taxon>
        <taxon>Piloderma</taxon>
    </lineage>
</organism>
<keyword evidence="2" id="KW-1185">Reference proteome</keyword>
<dbReference type="HOGENOM" id="CLU_035918_3_1_1"/>
<dbReference type="STRING" id="765440.A0A0C3FQ78"/>
<dbReference type="EMBL" id="KN832982">
    <property type="protein sequence ID" value="KIM86280.1"/>
    <property type="molecule type" value="Genomic_DNA"/>
</dbReference>
<dbReference type="Pfam" id="PF20414">
    <property type="entry name" value="DUF6698"/>
    <property type="match status" value="1"/>
</dbReference>
<evidence type="ECO:0000313" key="2">
    <source>
        <dbReference type="Proteomes" id="UP000054166"/>
    </source>
</evidence>
<dbReference type="InterPro" id="IPR046521">
    <property type="entry name" value="DUF6698"/>
</dbReference>
<sequence>MVHALCNVKALLTHGILCMGDLADEPEENFTAEQRWEYRVFSVLLQMIPGLESWLMDGEDEDVIFISEMLQKGVSSARSDDTKSLKGPVLDWIVPPGQSLTPPLARNVKMDCGYHHERTGSLLCPAGMDWNNTDIKEQLRSGELVIPGDQWPVFLYANYTFDAEDPWKGVFRSSILAYKHVFTSPSSVDSVNKATRSGNAQIHGMTHVTPASIVYIATQVRFALSSSAVFSRTDLVTDSESFYNSVLEYFEDVDEHEGVQELLIWWNRQIFPGYSTSRRAPTKDGACAIMKEKQAALKQAAQGR</sequence>
<dbReference type="AlphaFoldDB" id="A0A0C3FQ78"/>
<name>A0A0C3FQ78_PILCF</name>
<evidence type="ECO:0000313" key="1">
    <source>
        <dbReference type="EMBL" id="KIM86280.1"/>
    </source>
</evidence>
<reference evidence="1 2" key="1">
    <citation type="submission" date="2014-04" db="EMBL/GenBank/DDBJ databases">
        <authorList>
            <consortium name="DOE Joint Genome Institute"/>
            <person name="Kuo A."/>
            <person name="Tarkka M."/>
            <person name="Buscot F."/>
            <person name="Kohler A."/>
            <person name="Nagy L.G."/>
            <person name="Floudas D."/>
            <person name="Copeland A."/>
            <person name="Barry K.W."/>
            <person name="Cichocki N."/>
            <person name="Veneault-Fourrey C."/>
            <person name="LaButti K."/>
            <person name="Lindquist E.A."/>
            <person name="Lipzen A."/>
            <person name="Lundell T."/>
            <person name="Morin E."/>
            <person name="Murat C."/>
            <person name="Sun H."/>
            <person name="Tunlid A."/>
            <person name="Henrissat B."/>
            <person name="Grigoriev I.V."/>
            <person name="Hibbett D.S."/>
            <person name="Martin F."/>
            <person name="Nordberg H.P."/>
            <person name="Cantor M.N."/>
            <person name="Hua S.X."/>
        </authorList>
    </citation>
    <scope>NUCLEOTIDE SEQUENCE [LARGE SCALE GENOMIC DNA]</scope>
    <source>
        <strain evidence="1 2">F 1598</strain>
    </source>
</reference>
<dbReference type="OrthoDB" id="3160134at2759"/>
<dbReference type="InParanoid" id="A0A0C3FQ78"/>
<reference evidence="2" key="2">
    <citation type="submission" date="2015-01" db="EMBL/GenBank/DDBJ databases">
        <title>Evolutionary Origins and Diversification of the Mycorrhizal Mutualists.</title>
        <authorList>
            <consortium name="DOE Joint Genome Institute"/>
            <consortium name="Mycorrhizal Genomics Consortium"/>
            <person name="Kohler A."/>
            <person name="Kuo A."/>
            <person name="Nagy L.G."/>
            <person name="Floudas D."/>
            <person name="Copeland A."/>
            <person name="Barry K.W."/>
            <person name="Cichocki N."/>
            <person name="Veneault-Fourrey C."/>
            <person name="LaButti K."/>
            <person name="Lindquist E.A."/>
            <person name="Lipzen A."/>
            <person name="Lundell T."/>
            <person name="Morin E."/>
            <person name="Murat C."/>
            <person name="Riley R."/>
            <person name="Ohm R."/>
            <person name="Sun H."/>
            <person name="Tunlid A."/>
            <person name="Henrissat B."/>
            <person name="Grigoriev I.V."/>
            <person name="Hibbett D.S."/>
            <person name="Martin F."/>
        </authorList>
    </citation>
    <scope>NUCLEOTIDE SEQUENCE [LARGE SCALE GENOMIC DNA]</scope>
    <source>
        <strain evidence="2">F 1598</strain>
    </source>
</reference>
<gene>
    <name evidence="1" type="ORF">PILCRDRAFT_65332</name>
</gene>
<protein>
    <submittedName>
        <fullName evidence="1">Uncharacterized protein</fullName>
    </submittedName>
</protein>
<accession>A0A0C3FQ78</accession>
<proteinExistence type="predicted"/>
<dbReference type="Proteomes" id="UP000054166">
    <property type="component" value="Unassembled WGS sequence"/>
</dbReference>